<dbReference type="SUPFAM" id="SSF52200">
    <property type="entry name" value="Toll/Interleukin receptor TIR domain"/>
    <property type="match status" value="1"/>
</dbReference>
<dbReference type="Gene3D" id="3.40.50.10140">
    <property type="entry name" value="Toll/interleukin-1 receptor homology (TIR) domain"/>
    <property type="match status" value="1"/>
</dbReference>
<dbReference type="RefSeq" id="WP_331375444.1">
    <property type="nucleotide sequence ID" value="NZ_CP133151.1"/>
</dbReference>
<keyword evidence="3" id="KW-1185">Reference proteome</keyword>
<proteinExistence type="predicted"/>
<evidence type="ECO:0000259" key="1">
    <source>
        <dbReference type="Pfam" id="PF13676"/>
    </source>
</evidence>
<reference evidence="2" key="1">
    <citation type="submission" date="2023-08" db="EMBL/GenBank/DDBJ databases">
        <title>Complete genome sequence of Sinorhizobium chiapanecum ITTG S70 isolated from Acaciella angustissima nodules in Chiapas-Mexico.</title>
        <authorList>
            <person name="Rincon-Rosales R."/>
            <person name="Rogel M.A."/>
            <person name="Rincon-Medina C.I."/>
            <person name="Guerrero G."/>
            <person name="Manzano-Gomez L.A."/>
            <person name="Lopez-Lopez A."/>
            <person name="Rincon Molina F.A."/>
            <person name="Martinez-Romero E."/>
        </authorList>
    </citation>
    <scope>NUCLEOTIDE SEQUENCE</scope>
    <source>
        <strain evidence="2">ITTG S70</strain>
        <plasmid evidence="2">pSchITTGS70c</plasmid>
    </source>
</reference>
<sequence length="401" mass="45329">MALTYKGRPFNASTFAKDIETAAVEQMKEQLWQRFASIRHPETGEFPTVLVLGNTIEDLHLKIEGTQSLLDHVKEQMDRDDREATIFMATDQTLKPKAFLSYSFDDGDIARRIANSLMEHGIDVWWAEWEMKAGDSLRQRIDEGLAGCTHFIVLLTPGSQKKPWVNQEMDAGLVKRIAGQARFVALRHELPASQLPALLSGMMSPEITNENFDESIRDLVNDIHGISRKPPLGKAPATTQLPTTSHSKTATAIAEIFVRETKTALFGDPQKETDELAAVIGVSVEDIEDALYELGDMVTVTLNRVLPKTTLYTAFDGFFKDWSPEKDALRLAADLVNDPSMPHNTEEVAARYSWDVRRMNPALAYLMERKLIIDYRTLANDWYSFRVVATDHTRRFVKSRN</sequence>
<dbReference type="EMBL" id="CP133151">
    <property type="protein sequence ID" value="WVT06380.1"/>
    <property type="molecule type" value="Genomic_DNA"/>
</dbReference>
<protein>
    <submittedName>
        <fullName evidence="2">Toll/interleukin-1 receptor domain-containing protein</fullName>
    </submittedName>
</protein>
<feature type="domain" description="TIR" evidence="1">
    <location>
        <begin position="99"/>
        <end position="219"/>
    </location>
</feature>
<dbReference type="Proteomes" id="UP001432360">
    <property type="component" value="Plasmid pSchITTGS70c"/>
</dbReference>
<evidence type="ECO:0000313" key="2">
    <source>
        <dbReference type="EMBL" id="WVT06380.1"/>
    </source>
</evidence>
<accession>A0ABZ2BFU2</accession>
<keyword evidence="2" id="KW-0675">Receptor</keyword>
<gene>
    <name evidence="2" type="ORF">RB548_23730</name>
</gene>
<organism evidence="2 3">
    <name type="scientific">Sinorhizobium chiapasense</name>
    <dbReference type="NCBI Taxonomy" id="501572"/>
    <lineage>
        <taxon>Bacteria</taxon>
        <taxon>Pseudomonadati</taxon>
        <taxon>Pseudomonadota</taxon>
        <taxon>Alphaproteobacteria</taxon>
        <taxon>Hyphomicrobiales</taxon>
        <taxon>Rhizobiaceae</taxon>
        <taxon>Sinorhizobium/Ensifer group</taxon>
        <taxon>Sinorhizobium</taxon>
    </lineage>
</organism>
<name>A0ABZ2BFU2_9HYPH</name>
<keyword evidence="2" id="KW-0614">Plasmid</keyword>
<dbReference type="InterPro" id="IPR035897">
    <property type="entry name" value="Toll_tir_struct_dom_sf"/>
</dbReference>
<dbReference type="Pfam" id="PF13676">
    <property type="entry name" value="TIR_2"/>
    <property type="match status" value="1"/>
</dbReference>
<dbReference type="InterPro" id="IPR000157">
    <property type="entry name" value="TIR_dom"/>
</dbReference>
<geneLocation type="plasmid" evidence="2 3">
    <name>pSchITTGS70c</name>
</geneLocation>
<evidence type="ECO:0000313" key="3">
    <source>
        <dbReference type="Proteomes" id="UP001432360"/>
    </source>
</evidence>